<keyword evidence="4" id="KW-0645">Protease</keyword>
<organism evidence="4 5">
    <name type="scientific">Halorutilus salinus</name>
    <dbReference type="NCBI Taxonomy" id="2487751"/>
    <lineage>
        <taxon>Archaea</taxon>
        <taxon>Methanobacteriati</taxon>
        <taxon>Methanobacteriota</taxon>
        <taxon>Stenosarchaea group</taxon>
        <taxon>Halobacteria</taxon>
        <taxon>Halorutilales</taxon>
        <taxon>Halorutilaceae</taxon>
        <taxon>Halorutilus</taxon>
    </lineage>
</organism>
<accession>A0A9Q4GHI2</accession>
<protein>
    <submittedName>
        <fullName evidence="4">CPBP family intramembrane metalloprotease</fullName>
    </submittedName>
</protein>
<gene>
    <name evidence="4" type="ORF">EGH25_11225</name>
</gene>
<feature type="transmembrane region" description="Helical" evidence="2">
    <location>
        <begin position="191"/>
        <end position="209"/>
    </location>
</feature>
<feature type="transmembrane region" description="Helical" evidence="2">
    <location>
        <begin position="246"/>
        <end position="266"/>
    </location>
</feature>
<evidence type="ECO:0000259" key="3">
    <source>
        <dbReference type="Pfam" id="PF02517"/>
    </source>
</evidence>
<keyword evidence="2" id="KW-1133">Transmembrane helix</keyword>
<dbReference type="RefSeq" id="WP_266088620.1">
    <property type="nucleotide sequence ID" value="NZ_RKLV01000014.1"/>
</dbReference>
<proteinExistence type="predicted"/>
<dbReference type="AlphaFoldDB" id="A0A9Q4GHI2"/>
<reference evidence="4" key="1">
    <citation type="submission" date="2022-09" db="EMBL/GenBank/DDBJ databases">
        <title>Haloadaptaus new haloarchaeum isolated from saline soil.</title>
        <authorList>
            <person name="Duran-Viseras A."/>
            <person name="Sanchez-Porro C."/>
            <person name="Ventosa A."/>
        </authorList>
    </citation>
    <scope>NUCLEOTIDE SEQUENCE</scope>
    <source>
        <strain evidence="4">F3-133</strain>
    </source>
</reference>
<feature type="compositionally biased region" description="Acidic residues" evidence="1">
    <location>
        <begin position="1"/>
        <end position="14"/>
    </location>
</feature>
<keyword evidence="5" id="KW-1185">Reference proteome</keyword>
<name>A0A9Q4GHI2_9EURY</name>
<evidence type="ECO:0000256" key="2">
    <source>
        <dbReference type="SAM" id="Phobius"/>
    </source>
</evidence>
<evidence type="ECO:0000256" key="1">
    <source>
        <dbReference type="SAM" id="MobiDB-lite"/>
    </source>
</evidence>
<feature type="transmembrane region" description="Helical" evidence="2">
    <location>
        <begin position="38"/>
        <end position="65"/>
    </location>
</feature>
<dbReference type="Proteomes" id="UP001149411">
    <property type="component" value="Unassembled WGS sequence"/>
</dbReference>
<feature type="region of interest" description="Disordered" evidence="1">
    <location>
        <begin position="1"/>
        <end position="24"/>
    </location>
</feature>
<dbReference type="GO" id="GO:0004175">
    <property type="term" value="F:endopeptidase activity"/>
    <property type="evidence" value="ECO:0007669"/>
    <property type="project" value="UniProtKB-ARBA"/>
</dbReference>
<comment type="caution">
    <text evidence="4">The sequence shown here is derived from an EMBL/GenBank/DDBJ whole genome shotgun (WGS) entry which is preliminary data.</text>
</comment>
<dbReference type="InterPro" id="IPR052710">
    <property type="entry name" value="CAAX_protease"/>
</dbReference>
<dbReference type="InterPro" id="IPR003675">
    <property type="entry name" value="Rce1/LyrA-like_dom"/>
</dbReference>
<dbReference type="Pfam" id="PF02517">
    <property type="entry name" value="Rce1-like"/>
    <property type="match status" value="1"/>
</dbReference>
<feature type="transmembrane region" description="Helical" evidence="2">
    <location>
        <begin position="221"/>
        <end position="239"/>
    </location>
</feature>
<feature type="transmembrane region" description="Helical" evidence="2">
    <location>
        <begin position="160"/>
        <end position="179"/>
    </location>
</feature>
<evidence type="ECO:0000313" key="4">
    <source>
        <dbReference type="EMBL" id="MCX2819922.1"/>
    </source>
</evidence>
<dbReference type="GO" id="GO:0080120">
    <property type="term" value="P:CAAX-box protein maturation"/>
    <property type="evidence" value="ECO:0007669"/>
    <property type="project" value="UniProtKB-ARBA"/>
</dbReference>
<keyword evidence="4" id="KW-0378">Hydrolase</keyword>
<dbReference type="PANTHER" id="PTHR36435:SF1">
    <property type="entry name" value="CAAX AMINO TERMINAL PROTEASE FAMILY PROTEIN"/>
    <property type="match status" value="1"/>
</dbReference>
<keyword evidence="4" id="KW-0482">Metalloprotease</keyword>
<sequence length="281" mass="29443">MVDDENPDGYDGTETDAVRSPKREGFLTDERREKLGDLGIAVGLAVGGMGVGLVATVIVISVVAVADLGLSDTARNIVLMLPLQIGGLAGTAVAFLWITDRGFGYVRLRKPSLKHLGIAFGSIFAMLAAVVAVTVVIESLGQQAADHATTQQIESDPRLALYMVPLALLVIGPCEELLFRGVIQTKLTESFGTRGGVVVASVVFSAVHVPSYGGLSAGLNQLAITLGVLFSLAIILGAVYEKTDNLAVPIVAHGFYNAVLFGITYIGTQYADELEQATAVL</sequence>
<feature type="transmembrane region" description="Helical" evidence="2">
    <location>
        <begin position="77"/>
        <end position="98"/>
    </location>
</feature>
<dbReference type="GO" id="GO:0008237">
    <property type="term" value="F:metallopeptidase activity"/>
    <property type="evidence" value="ECO:0007669"/>
    <property type="project" value="UniProtKB-KW"/>
</dbReference>
<keyword evidence="2" id="KW-0472">Membrane</keyword>
<keyword evidence="2" id="KW-0812">Transmembrane</keyword>
<evidence type="ECO:0000313" key="5">
    <source>
        <dbReference type="Proteomes" id="UP001149411"/>
    </source>
</evidence>
<feature type="transmembrane region" description="Helical" evidence="2">
    <location>
        <begin position="118"/>
        <end position="140"/>
    </location>
</feature>
<dbReference type="PANTHER" id="PTHR36435">
    <property type="entry name" value="SLR1288 PROTEIN"/>
    <property type="match status" value="1"/>
</dbReference>
<dbReference type="EMBL" id="RKLV01000014">
    <property type="protein sequence ID" value="MCX2819922.1"/>
    <property type="molecule type" value="Genomic_DNA"/>
</dbReference>
<feature type="domain" description="CAAX prenyl protease 2/Lysostaphin resistance protein A-like" evidence="3">
    <location>
        <begin position="159"/>
        <end position="259"/>
    </location>
</feature>